<keyword evidence="1" id="KW-0175">Coiled coil</keyword>
<evidence type="ECO:0000256" key="3">
    <source>
        <dbReference type="SAM" id="Phobius"/>
    </source>
</evidence>
<sequence>MAGVLAQAVLGVLPILYNTVATLVALSRVRRMLRQSKLTALTRSDVVNRVIEVELPRYAVRPMDRFADRDQYWTLSRHPSNIPGGSWTTFNWRMNVIGLSTQRIEYADQLRQPQVDVAFDELVCYLLDLGAHPDPHGWRLLRSSGLWTPVGCTLMRAPDGLNSALTIAPLDGSDGHLSLAVTWTGPWTTRDCFHLPPYWVRLYPARNRPKTEEDEATDPEHEDSRSATGQESSGESLKEISSGARKQSLGSTCTETTSHSRHHITVQISADGIMTAISNSQPPSAPSPHAASNLANNNDEDKDGDNDDNNNNNNNRNSNNISSSNSSNSSGNSLYIDHLRIRPSSSNTTSAGVWFASAATAYGTSSQTMLWNYKIPDDVLTFARRETVPCGVLVLLGVVDESATPEWATVTPDDNNYHSRRRLEALMRRTEEQRVALAAEARMAPAERAVAQRERAAREAQAQLREMRENQRIQAESRETRLMEALQSPKWDSKLVAEHNLAWLVSKGEVDERVEGVKEVVGNVLHRMVLDGQFASQLCRMLDLWKAWAENAGMRRSDLAALQEDQVTFAYATLLVAIIKDTSTALEGTLSMDLQECLRLWRTVRLG</sequence>
<name>A0AAN7D1S3_9PEZI</name>
<evidence type="ECO:0000256" key="1">
    <source>
        <dbReference type="SAM" id="Coils"/>
    </source>
</evidence>
<keyword evidence="3" id="KW-1133">Transmembrane helix</keyword>
<dbReference type="Proteomes" id="UP001303647">
    <property type="component" value="Unassembled WGS sequence"/>
</dbReference>
<protein>
    <submittedName>
        <fullName evidence="4">Uncharacterized protein</fullName>
    </submittedName>
</protein>
<gene>
    <name evidence="4" type="ORF">C7999DRAFT_10123</name>
</gene>
<feature type="compositionally biased region" description="Polar residues" evidence="2">
    <location>
        <begin position="244"/>
        <end position="257"/>
    </location>
</feature>
<reference evidence="4" key="1">
    <citation type="journal article" date="2023" name="Mol. Phylogenet. Evol.">
        <title>Genome-scale phylogeny and comparative genomics of the fungal order Sordariales.</title>
        <authorList>
            <person name="Hensen N."/>
            <person name="Bonometti L."/>
            <person name="Westerberg I."/>
            <person name="Brannstrom I.O."/>
            <person name="Guillou S."/>
            <person name="Cros-Aarteil S."/>
            <person name="Calhoun S."/>
            <person name="Haridas S."/>
            <person name="Kuo A."/>
            <person name="Mondo S."/>
            <person name="Pangilinan J."/>
            <person name="Riley R."/>
            <person name="LaButti K."/>
            <person name="Andreopoulos B."/>
            <person name="Lipzen A."/>
            <person name="Chen C."/>
            <person name="Yan M."/>
            <person name="Daum C."/>
            <person name="Ng V."/>
            <person name="Clum A."/>
            <person name="Steindorff A."/>
            <person name="Ohm R.A."/>
            <person name="Martin F."/>
            <person name="Silar P."/>
            <person name="Natvig D.O."/>
            <person name="Lalanne C."/>
            <person name="Gautier V."/>
            <person name="Ament-Velasquez S.L."/>
            <person name="Kruys A."/>
            <person name="Hutchinson M.I."/>
            <person name="Powell A.J."/>
            <person name="Barry K."/>
            <person name="Miller A.N."/>
            <person name="Grigoriev I.V."/>
            <person name="Debuchy R."/>
            <person name="Gladieux P."/>
            <person name="Hiltunen Thoren M."/>
            <person name="Johannesson H."/>
        </authorList>
    </citation>
    <scope>NUCLEOTIDE SEQUENCE</scope>
    <source>
        <strain evidence="4">CBS 359.72</strain>
    </source>
</reference>
<evidence type="ECO:0000313" key="4">
    <source>
        <dbReference type="EMBL" id="KAK4252434.1"/>
    </source>
</evidence>
<evidence type="ECO:0000313" key="5">
    <source>
        <dbReference type="Proteomes" id="UP001303647"/>
    </source>
</evidence>
<keyword evidence="5" id="KW-1185">Reference proteome</keyword>
<accession>A0AAN7D1S3</accession>
<organism evidence="4 5">
    <name type="scientific">Corynascus novoguineensis</name>
    <dbReference type="NCBI Taxonomy" id="1126955"/>
    <lineage>
        <taxon>Eukaryota</taxon>
        <taxon>Fungi</taxon>
        <taxon>Dikarya</taxon>
        <taxon>Ascomycota</taxon>
        <taxon>Pezizomycotina</taxon>
        <taxon>Sordariomycetes</taxon>
        <taxon>Sordariomycetidae</taxon>
        <taxon>Sordariales</taxon>
        <taxon>Chaetomiaceae</taxon>
        <taxon>Corynascus</taxon>
    </lineage>
</organism>
<feature type="region of interest" description="Disordered" evidence="2">
    <location>
        <begin position="276"/>
        <end position="329"/>
    </location>
</feature>
<feature type="compositionally biased region" description="Low complexity" evidence="2">
    <location>
        <begin position="276"/>
        <end position="297"/>
    </location>
</feature>
<feature type="region of interest" description="Disordered" evidence="2">
    <location>
        <begin position="210"/>
        <end position="262"/>
    </location>
</feature>
<feature type="coiled-coil region" evidence="1">
    <location>
        <begin position="420"/>
        <end position="470"/>
    </location>
</feature>
<feature type="transmembrane region" description="Helical" evidence="3">
    <location>
        <begin position="6"/>
        <end position="26"/>
    </location>
</feature>
<dbReference type="EMBL" id="MU857601">
    <property type="protein sequence ID" value="KAK4252434.1"/>
    <property type="molecule type" value="Genomic_DNA"/>
</dbReference>
<feature type="compositionally biased region" description="Low complexity" evidence="2">
    <location>
        <begin position="309"/>
        <end position="329"/>
    </location>
</feature>
<feature type="compositionally biased region" description="Acidic residues" evidence="2">
    <location>
        <begin position="298"/>
        <end position="308"/>
    </location>
</feature>
<proteinExistence type="predicted"/>
<keyword evidence="3" id="KW-0812">Transmembrane</keyword>
<reference evidence="4" key="2">
    <citation type="submission" date="2023-05" db="EMBL/GenBank/DDBJ databases">
        <authorList>
            <consortium name="Lawrence Berkeley National Laboratory"/>
            <person name="Steindorff A."/>
            <person name="Hensen N."/>
            <person name="Bonometti L."/>
            <person name="Westerberg I."/>
            <person name="Brannstrom I.O."/>
            <person name="Guillou S."/>
            <person name="Cros-Aarteil S."/>
            <person name="Calhoun S."/>
            <person name="Haridas S."/>
            <person name="Kuo A."/>
            <person name="Mondo S."/>
            <person name="Pangilinan J."/>
            <person name="Riley R."/>
            <person name="Labutti K."/>
            <person name="Andreopoulos B."/>
            <person name="Lipzen A."/>
            <person name="Chen C."/>
            <person name="Yanf M."/>
            <person name="Daum C."/>
            <person name="Ng V."/>
            <person name="Clum A."/>
            <person name="Ohm R."/>
            <person name="Martin F."/>
            <person name="Silar P."/>
            <person name="Natvig D."/>
            <person name="Lalanne C."/>
            <person name="Gautier V."/>
            <person name="Ament-Velasquez S.L."/>
            <person name="Kruys A."/>
            <person name="Hutchinson M.I."/>
            <person name="Powell A.J."/>
            <person name="Barry K."/>
            <person name="Miller A.N."/>
            <person name="Grigoriev I.V."/>
            <person name="Debuchy R."/>
            <person name="Gladieux P."/>
            <person name="Thoren M.H."/>
            <person name="Johannesson H."/>
        </authorList>
    </citation>
    <scope>NUCLEOTIDE SEQUENCE</scope>
    <source>
        <strain evidence="4">CBS 359.72</strain>
    </source>
</reference>
<dbReference type="AlphaFoldDB" id="A0AAN7D1S3"/>
<evidence type="ECO:0000256" key="2">
    <source>
        <dbReference type="SAM" id="MobiDB-lite"/>
    </source>
</evidence>
<comment type="caution">
    <text evidence="4">The sequence shown here is derived from an EMBL/GenBank/DDBJ whole genome shotgun (WGS) entry which is preliminary data.</text>
</comment>
<feature type="compositionally biased region" description="Polar residues" evidence="2">
    <location>
        <begin position="226"/>
        <end position="235"/>
    </location>
</feature>
<keyword evidence="3" id="KW-0472">Membrane</keyword>